<dbReference type="GO" id="GO:0000287">
    <property type="term" value="F:magnesium ion binding"/>
    <property type="evidence" value="ECO:0007669"/>
    <property type="project" value="UniProtKB-UniRule"/>
</dbReference>
<gene>
    <name evidence="7" type="primary">glnE</name>
    <name evidence="10" type="ordered locus">Msip34_1576</name>
</gene>
<dbReference type="FunFam" id="1.20.120.330:FF:000005">
    <property type="entry name" value="Bifunctional glutamine synthetase adenylyltransferase/adenylyl-removing enzyme"/>
    <property type="match status" value="1"/>
</dbReference>
<dbReference type="Gene3D" id="1.20.120.330">
    <property type="entry name" value="Nucleotidyltransferases domain 2"/>
    <property type="match status" value="2"/>
</dbReference>
<feature type="domain" description="PII-uridylyltransferase/Glutamine-synthetase adenylyltransferase" evidence="9">
    <location>
        <begin position="792"/>
        <end position="886"/>
    </location>
</feature>
<dbReference type="SUPFAM" id="SSF81301">
    <property type="entry name" value="Nucleotidyltransferase"/>
    <property type="match status" value="2"/>
</dbReference>
<evidence type="ECO:0000256" key="5">
    <source>
        <dbReference type="ARBA" id="ARBA00022842"/>
    </source>
</evidence>
<dbReference type="RefSeq" id="WP_015830240.1">
    <property type="nucleotide sequence ID" value="NC_012969.1"/>
</dbReference>
<evidence type="ECO:0000259" key="9">
    <source>
        <dbReference type="Pfam" id="PF08335"/>
    </source>
</evidence>
<dbReference type="PANTHER" id="PTHR30621">
    <property type="entry name" value="GLUTAMINE SYNTHETASE ADENYLYLTRANSFERASE"/>
    <property type="match status" value="1"/>
</dbReference>
<dbReference type="AlphaFoldDB" id="C6XE46"/>
<dbReference type="Proteomes" id="UP000002743">
    <property type="component" value="Chromosome"/>
</dbReference>
<dbReference type="STRING" id="582744.Msip34_1576"/>
<dbReference type="GO" id="GO:0008882">
    <property type="term" value="F:[glutamate-ammonia-ligase] adenylyltransferase activity"/>
    <property type="evidence" value="ECO:0007669"/>
    <property type="project" value="UniProtKB-UniRule"/>
</dbReference>
<comment type="similarity">
    <text evidence="7">Belongs to the GlnE family.</text>
</comment>
<dbReference type="EMBL" id="CP001674">
    <property type="protein sequence ID" value="ACT50821.1"/>
    <property type="molecule type" value="Genomic_DNA"/>
</dbReference>
<feature type="region of interest" description="Adenylyl removase" evidence="7">
    <location>
        <begin position="1"/>
        <end position="436"/>
    </location>
</feature>
<feature type="domain" description="Glutamate-ammonia ligase adenylyltransferase repeated" evidence="8">
    <location>
        <begin position="23"/>
        <end position="259"/>
    </location>
</feature>
<dbReference type="GO" id="GO:0005829">
    <property type="term" value="C:cytosol"/>
    <property type="evidence" value="ECO:0007669"/>
    <property type="project" value="TreeGrafter"/>
</dbReference>
<feature type="domain" description="PII-uridylyltransferase/Glutamine-synthetase adenylyltransferase" evidence="9">
    <location>
        <begin position="280"/>
        <end position="418"/>
    </location>
</feature>
<reference evidence="11" key="1">
    <citation type="submission" date="2009-07" db="EMBL/GenBank/DDBJ databases">
        <title>Complete sequence of chromosome of Methylovorus sp. SIP3-4.</title>
        <authorList>
            <person name="Lucas S."/>
            <person name="Copeland A."/>
            <person name="Lapidus A."/>
            <person name="Glavina del Rio T."/>
            <person name="Tice H."/>
            <person name="Bruce D."/>
            <person name="Goodwin L."/>
            <person name="Pitluck S."/>
            <person name="Clum A."/>
            <person name="Larimer F."/>
            <person name="Land M."/>
            <person name="Hauser L."/>
            <person name="Kyrpides N."/>
            <person name="Mikhailova N."/>
            <person name="Kayluzhnaya M."/>
            <person name="Chistoserdova L."/>
        </authorList>
    </citation>
    <scope>NUCLEOTIDE SEQUENCE [LARGE SCALE GENOMIC DNA]</scope>
    <source>
        <strain evidence="11">SIP3-4</strain>
    </source>
</reference>
<keyword evidence="4 7" id="KW-0067">ATP-binding</keyword>
<keyword evidence="3 7" id="KW-0547">Nucleotide-binding</keyword>
<dbReference type="Gene3D" id="1.20.120.1510">
    <property type="match status" value="1"/>
</dbReference>
<keyword evidence="10" id="KW-0436">Ligase</keyword>
<comment type="function">
    <text evidence="7">Involved in the regulation of glutamine synthetase GlnA, a key enzyme in the process to assimilate ammonia. When cellular nitrogen levels are high, the C-terminal adenylyl transferase (AT) inactivates GlnA by covalent transfer of an adenylyl group from ATP to specific tyrosine residue of GlnA, thus reducing its activity. Conversely, when nitrogen levels are low, the N-terminal adenylyl removase (AR) activates GlnA by removing the adenylyl group by phosphorolysis, increasing its activity. The regulatory region of GlnE binds the signal transduction protein PII (GlnB) which indicates the nitrogen status of the cell.</text>
</comment>
<sequence length="911" mass="104101">MQTLSQILSDEHDGSQTTQWVRHTVRCSPFCQRLLTRYPELLQELDAEIMLPWRADYMRLYLSKCTVTDEASLKHALRGLRQRVMLRVIARDLNDLADLDEVMQTMSALAEVAVRFALQHLTPWLEAQYGEPIGERGDKQSLIVVGMGKLGGYELNVSSDIDLIFAFEQDGETNGEKSLSNNEFFARLGKKLIAAIDDVTEDGFVFRVDMRLRPYGSEGPLACSLNFLEEYYQNQGREWERYAWIKGRVIAGPEQVLADLLRPFVYRKYLDYGAFASMRDLKVQIQRDVNRRDMHDNIKLGRGGIREIEFIAQVFQLIRGGRDTSLQIRPTLAVLQRLQDKQILPERTVRELREAYVFLRDLEHRLQYVEDAQTQELPTTPEAQQRIATSMHFAHWDLLRKALETHRSLVEVHFSEVFSDVAVGRQDNNLQTLKPINDIWQGAVQEGEAVRRLRDAGYGDAEDTLRRLNALHTGSRYRNLPELSRQRLDILMPTVIQLSAQEERPQVTLTRALDLLESICRRASYLALLAEYPAVLSLLVKLVAASPWLAQYLTQHPILLDELLDTRSLYAEPDFDAMRQDLQRRLAEVEGDVERQMDTMRHFKHAAVFRFAAQDIAGELPLQTLSDYLSALANLVLQATMDTIWPTLRGKHRETPKFAIIGYGKLGGRELGYASDLDIIFLYDDDAPEARDTYARFGQRINTWLNSLTSAGLLYETDLQLRPDGASGLLVSSLEAFEDYQRNKAWVWEHQALTRARFSAGDEAIGAAFSRIREEVIRQPRDVSKLREEVLNMRRRMRESHSVPATEFDLKQSEGGIIDVEFMVQYLVLAHAAEHPELTENLGNISLLGKLGNLGLIDATLATAAAEAYRRYRSLQHASRLQEQTKSRVPLSAVAADAEAVRSLWQQVFKD</sequence>
<evidence type="ECO:0000256" key="7">
    <source>
        <dbReference type="HAMAP-Rule" id="MF_00802"/>
    </source>
</evidence>
<proteinExistence type="inferred from homology"/>
<dbReference type="HAMAP" id="MF_00802">
    <property type="entry name" value="GlnE"/>
    <property type="match status" value="1"/>
</dbReference>
<accession>C6XE46</accession>
<dbReference type="InterPro" id="IPR013546">
    <property type="entry name" value="PII_UdlTrfase/GS_AdlTrfase"/>
</dbReference>
<comment type="cofactor">
    <cofactor evidence="7">
        <name>Mg(2+)</name>
        <dbReference type="ChEBI" id="CHEBI:18420"/>
    </cofactor>
</comment>
<keyword evidence="5 7" id="KW-0460">Magnesium</keyword>
<feature type="domain" description="Glutamate-ammonia ligase adenylyltransferase repeated" evidence="8">
    <location>
        <begin position="538"/>
        <end position="771"/>
    </location>
</feature>
<organism evidence="10 11">
    <name type="scientific">Methylovorus glucosotrophus (strain SIP3-4)</name>
    <dbReference type="NCBI Taxonomy" id="582744"/>
    <lineage>
        <taxon>Bacteria</taxon>
        <taxon>Pseudomonadati</taxon>
        <taxon>Pseudomonadota</taxon>
        <taxon>Betaproteobacteria</taxon>
        <taxon>Nitrosomonadales</taxon>
        <taxon>Methylophilaceae</taxon>
        <taxon>Methylovorus</taxon>
    </lineage>
</organism>
<dbReference type="EC" id="2.7.7.42" evidence="7"/>
<evidence type="ECO:0000256" key="2">
    <source>
        <dbReference type="ARBA" id="ARBA00022695"/>
    </source>
</evidence>
<dbReference type="GO" id="GO:0005524">
    <property type="term" value="F:ATP binding"/>
    <property type="evidence" value="ECO:0007669"/>
    <property type="project" value="UniProtKB-UniRule"/>
</dbReference>
<evidence type="ECO:0000313" key="11">
    <source>
        <dbReference type="Proteomes" id="UP000002743"/>
    </source>
</evidence>
<dbReference type="GO" id="GO:0047388">
    <property type="term" value="F:[glutamine synthetase]-adenylyl-L-tyrosine phosphorylase activity"/>
    <property type="evidence" value="ECO:0007669"/>
    <property type="project" value="UniProtKB-EC"/>
</dbReference>
<evidence type="ECO:0000256" key="6">
    <source>
        <dbReference type="ARBA" id="ARBA00023268"/>
    </source>
</evidence>
<evidence type="ECO:0000259" key="8">
    <source>
        <dbReference type="Pfam" id="PF03710"/>
    </source>
</evidence>
<evidence type="ECO:0000313" key="10">
    <source>
        <dbReference type="EMBL" id="ACT50821.1"/>
    </source>
</evidence>
<protein>
    <recommendedName>
        <fullName evidence="7">Bifunctional glutamine synthetase adenylyltransferase/adenylyl-removing enzyme</fullName>
    </recommendedName>
    <alternativeName>
        <fullName evidence="7">ATP:glutamine synthetase adenylyltransferase</fullName>
    </alternativeName>
    <alternativeName>
        <fullName evidence="7">ATase</fullName>
    </alternativeName>
    <domain>
        <recommendedName>
            <fullName evidence="7">Glutamine synthetase adenylyl-L-tyrosine phosphorylase</fullName>
            <ecNumber evidence="7">2.7.7.89</ecNumber>
        </recommendedName>
        <alternativeName>
            <fullName evidence="7">Adenylyl removase</fullName>
            <shortName evidence="7">AR</shortName>
            <shortName evidence="7">AT-N</shortName>
        </alternativeName>
    </domain>
    <domain>
        <recommendedName>
            <fullName evidence="7">Glutamine synthetase adenylyl transferase</fullName>
            <ecNumber evidence="7">2.7.7.42</ecNumber>
        </recommendedName>
        <alternativeName>
            <fullName evidence="7">Adenylyl transferase</fullName>
            <shortName evidence="7">AT</shortName>
            <shortName evidence="7">AT-C</shortName>
        </alternativeName>
    </domain>
</protein>
<comment type="catalytic activity">
    <reaction evidence="7">
        <text>[glutamine synthetase]-O(4)-(5'-adenylyl)-L-tyrosine + phosphate = [glutamine synthetase]-L-tyrosine + ADP</text>
        <dbReference type="Rhea" id="RHEA:43716"/>
        <dbReference type="Rhea" id="RHEA-COMP:10660"/>
        <dbReference type="Rhea" id="RHEA-COMP:10661"/>
        <dbReference type="ChEBI" id="CHEBI:43474"/>
        <dbReference type="ChEBI" id="CHEBI:46858"/>
        <dbReference type="ChEBI" id="CHEBI:83624"/>
        <dbReference type="ChEBI" id="CHEBI:456216"/>
        <dbReference type="EC" id="2.7.7.89"/>
    </reaction>
</comment>
<feature type="region of interest" description="Adenylyl transferase" evidence="7">
    <location>
        <begin position="439"/>
        <end position="911"/>
    </location>
</feature>
<dbReference type="KEGG" id="mei:Msip34_1576"/>
<keyword evidence="6 7" id="KW-0511">Multifunctional enzyme</keyword>
<dbReference type="CDD" id="cd05401">
    <property type="entry name" value="NT_GlnE_GlnD_like"/>
    <property type="match status" value="2"/>
</dbReference>
<evidence type="ECO:0000256" key="1">
    <source>
        <dbReference type="ARBA" id="ARBA00022679"/>
    </source>
</evidence>
<dbReference type="GO" id="GO:0016874">
    <property type="term" value="F:ligase activity"/>
    <property type="evidence" value="ECO:0007669"/>
    <property type="project" value="UniProtKB-KW"/>
</dbReference>
<reference evidence="10 11" key="2">
    <citation type="journal article" date="2011" name="J. Bacteriol.">
        <title>Genomes of three methylotrophs from a single niche uncover genetic and metabolic divergence of Methylophilaceae.</title>
        <authorList>
            <person name="Lapidus A."/>
            <person name="Clum A."/>
            <person name="Labutti K."/>
            <person name="Kaluzhnaya M.G."/>
            <person name="Lim S."/>
            <person name="Beck D.A."/>
            <person name="Glavina Del Rio T."/>
            <person name="Nolan M."/>
            <person name="Mavromatis K."/>
            <person name="Huntemann M."/>
            <person name="Lucas S."/>
            <person name="Lidstrom M.E."/>
            <person name="Ivanova N."/>
            <person name="Chistoserdova L."/>
        </authorList>
    </citation>
    <scope>NUCLEOTIDE SEQUENCE [LARGE SCALE GENOMIC DNA]</scope>
    <source>
        <strain evidence="10 11">SIP3-4</strain>
    </source>
</reference>
<dbReference type="Pfam" id="PF08335">
    <property type="entry name" value="GlnD_UR_UTase"/>
    <property type="match status" value="2"/>
</dbReference>
<dbReference type="EC" id="2.7.7.89" evidence="7"/>
<keyword evidence="2 7" id="KW-0548">Nucleotidyltransferase</keyword>
<evidence type="ECO:0000256" key="3">
    <source>
        <dbReference type="ARBA" id="ARBA00022741"/>
    </source>
</evidence>
<dbReference type="InterPro" id="IPR043519">
    <property type="entry name" value="NT_sf"/>
</dbReference>
<keyword evidence="11" id="KW-1185">Reference proteome</keyword>
<dbReference type="GO" id="GO:0000820">
    <property type="term" value="P:regulation of glutamine family amino acid metabolic process"/>
    <property type="evidence" value="ECO:0007669"/>
    <property type="project" value="UniProtKB-UniRule"/>
</dbReference>
<name>C6XE46_METGS</name>
<dbReference type="eggNOG" id="COG1391">
    <property type="taxonomic scope" value="Bacteria"/>
</dbReference>
<dbReference type="HOGENOM" id="CLU_006233_0_1_4"/>
<dbReference type="Pfam" id="PF03710">
    <property type="entry name" value="GlnE"/>
    <property type="match status" value="2"/>
</dbReference>
<dbReference type="OrthoDB" id="9759366at2"/>
<dbReference type="FunFam" id="3.30.460.10:FF:000009">
    <property type="entry name" value="Bifunctional glutamine synthetase adenylyltransferase/adenylyl-removing enzyme"/>
    <property type="match status" value="1"/>
</dbReference>
<dbReference type="NCBIfam" id="NF008292">
    <property type="entry name" value="PRK11072.1"/>
    <property type="match status" value="1"/>
</dbReference>
<dbReference type="Gene3D" id="3.30.460.10">
    <property type="entry name" value="Beta Polymerase, domain 2"/>
    <property type="match status" value="2"/>
</dbReference>
<dbReference type="PANTHER" id="PTHR30621:SF0">
    <property type="entry name" value="BIFUNCTIONAL GLUTAMINE SYNTHETASE ADENYLYLTRANSFERASE_ADENYLYL-REMOVING ENZYME"/>
    <property type="match status" value="1"/>
</dbReference>
<comment type="catalytic activity">
    <reaction evidence="7">
        <text>[glutamine synthetase]-L-tyrosine + ATP = [glutamine synthetase]-O(4)-(5'-adenylyl)-L-tyrosine + diphosphate</text>
        <dbReference type="Rhea" id="RHEA:18589"/>
        <dbReference type="Rhea" id="RHEA-COMP:10660"/>
        <dbReference type="Rhea" id="RHEA-COMP:10661"/>
        <dbReference type="ChEBI" id="CHEBI:30616"/>
        <dbReference type="ChEBI" id="CHEBI:33019"/>
        <dbReference type="ChEBI" id="CHEBI:46858"/>
        <dbReference type="ChEBI" id="CHEBI:83624"/>
        <dbReference type="EC" id="2.7.7.42"/>
    </reaction>
</comment>
<dbReference type="InterPro" id="IPR005190">
    <property type="entry name" value="GlnE_rpt_dom"/>
</dbReference>
<evidence type="ECO:0000256" key="4">
    <source>
        <dbReference type="ARBA" id="ARBA00022840"/>
    </source>
</evidence>
<keyword evidence="1 7" id="KW-0808">Transferase</keyword>
<dbReference type="SUPFAM" id="SSF81593">
    <property type="entry name" value="Nucleotidyltransferase substrate binding subunit/domain"/>
    <property type="match status" value="2"/>
</dbReference>
<dbReference type="InterPro" id="IPR023057">
    <property type="entry name" value="GlnE"/>
</dbReference>